<organism evidence="1 2">
    <name type="scientific">Tulasnella calospora MUT 4182</name>
    <dbReference type="NCBI Taxonomy" id="1051891"/>
    <lineage>
        <taxon>Eukaryota</taxon>
        <taxon>Fungi</taxon>
        <taxon>Dikarya</taxon>
        <taxon>Basidiomycota</taxon>
        <taxon>Agaricomycotina</taxon>
        <taxon>Agaricomycetes</taxon>
        <taxon>Cantharellales</taxon>
        <taxon>Tulasnellaceae</taxon>
        <taxon>Tulasnella</taxon>
    </lineage>
</organism>
<protein>
    <submittedName>
        <fullName evidence="1">Uncharacterized protein</fullName>
    </submittedName>
</protein>
<reference evidence="1 2" key="1">
    <citation type="submission" date="2014-04" db="EMBL/GenBank/DDBJ databases">
        <authorList>
            <consortium name="DOE Joint Genome Institute"/>
            <person name="Kuo A."/>
            <person name="Girlanda M."/>
            <person name="Perotto S."/>
            <person name="Kohler A."/>
            <person name="Nagy L.G."/>
            <person name="Floudas D."/>
            <person name="Copeland A."/>
            <person name="Barry K.W."/>
            <person name="Cichocki N."/>
            <person name="Veneault-Fourrey C."/>
            <person name="LaButti K."/>
            <person name="Lindquist E.A."/>
            <person name="Lipzen A."/>
            <person name="Lundell T."/>
            <person name="Morin E."/>
            <person name="Murat C."/>
            <person name="Sun H."/>
            <person name="Tunlid A."/>
            <person name="Henrissat B."/>
            <person name="Grigoriev I.V."/>
            <person name="Hibbett D.S."/>
            <person name="Martin F."/>
            <person name="Nordberg H.P."/>
            <person name="Cantor M.N."/>
            <person name="Hua S.X."/>
        </authorList>
    </citation>
    <scope>NUCLEOTIDE SEQUENCE [LARGE SCALE GENOMIC DNA]</scope>
    <source>
        <strain evidence="1 2">MUT 4182</strain>
    </source>
</reference>
<evidence type="ECO:0000313" key="2">
    <source>
        <dbReference type="Proteomes" id="UP000054248"/>
    </source>
</evidence>
<dbReference type="AlphaFoldDB" id="A0A0C3KWX2"/>
<evidence type="ECO:0000313" key="1">
    <source>
        <dbReference type="EMBL" id="KIO25938.1"/>
    </source>
</evidence>
<gene>
    <name evidence="1" type="ORF">M407DRAFT_206310</name>
</gene>
<accession>A0A0C3KWX2</accession>
<sequence length="73" mass="7942">MIPLFSISSPAEPHQGLPLGVASQSRPLRFPMRGRWVQAPPSPPILLPRWRPICIPPGIAGFASSISITDLNF</sequence>
<reference evidence="2" key="2">
    <citation type="submission" date="2015-01" db="EMBL/GenBank/DDBJ databases">
        <title>Evolutionary Origins and Diversification of the Mycorrhizal Mutualists.</title>
        <authorList>
            <consortium name="DOE Joint Genome Institute"/>
            <consortium name="Mycorrhizal Genomics Consortium"/>
            <person name="Kohler A."/>
            <person name="Kuo A."/>
            <person name="Nagy L.G."/>
            <person name="Floudas D."/>
            <person name="Copeland A."/>
            <person name="Barry K.W."/>
            <person name="Cichocki N."/>
            <person name="Veneault-Fourrey C."/>
            <person name="LaButti K."/>
            <person name="Lindquist E.A."/>
            <person name="Lipzen A."/>
            <person name="Lundell T."/>
            <person name="Morin E."/>
            <person name="Murat C."/>
            <person name="Riley R."/>
            <person name="Ohm R."/>
            <person name="Sun H."/>
            <person name="Tunlid A."/>
            <person name="Henrissat B."/>
            <person name="Grigoriev I.V."/>
            <person name="Hibbett D.S."/>
            <person name="Martin F."/>
        </authorList>
    </citation>
    <scope>NUCLEOTIDE SEQUENCE [LARGE SCALE GENOMIC DNA]</scope>
    <source>
        <strain evidence="2">MUT 4182</strain>
    </source>
</reference>
<dbReference type="HOGENOM" id="CLU_2706636_0_0_1"/>
<proteinExistence type="predicted"/>
<keyword evidence="2" id="KW-1185">Reference proteome</keyword>
<dbReference type="EMBL" id="KN823033">
    <property type="protein sequence ID" value="KIO25938.1"/>
    <property type="molecule type" value="Genomic_DNA"/>
</dbReference>
<dbReference type="Proteomes" id="UP000054248">
    <property type="component" value="Unassembled WGS sequence"/>
</dbReference>
<name>A0A0C3KWX2_9AGAM</name>